<dbReference type="NCBIfam" id="NF033679">
    <property type="entry name" value="DNRLRE_dom"/>
    <property type="match status" value="1"/>
</dbReference>
<keyword evidence="3" id="KW-0732">Signal</keyword>
<dbReference type="RefSeq" id="WP_090883983.1">
    <property type="nucleotide sequence ID" value="NZ_FOGG01000010.1"/>
</dbReference>
<gene>
    <name evidence="6" type="ORF">SAMN04488023_110128</name>
</gene>
<evidence type="ECO:0000256" key="3">
    <source>
        <dbReference type="ARBA" id="ARBA00022729"/>
    </source>
</evidence>
<feature type="coiled-coil region" evidence="4">
    <location>
        <begin position="108"/>
        <end position="135"/>
    </location>
</feature>
<organism evidence="6 7">
    <name type="scientific">Pedobacter rhizosphaerae</name>
    <dbReference type="NCBI Taxonomy" id="390241"/>
    <lineage>
        <taxon>Bacteria</taxon>
        <taxon>Pseudomonadati</taxon>
        <taxon>Bacteroidota</taxon>
        <taxon>Sphingobacteriia</taxon>
        <taxon>Sphingobacteriales</taxon>
        <taxon>Sphingobacteriaceae</taxon>
        <taxon>Pedobacter</taxon>
    </lineage>
</organism>
<evidence type="ECO:0000259" key="5">
    <source>
        <dbReference type="Pfam" id="PF24517"/>
    </source>
</evidence>
<feature type="domain" description="Carbohydrate-binding module family 96" evidence="5">
    <location>
        <begin position="5"/>
        <end position="90"/>
    </location>
</feature>
<reference evidence="6 7" key="1">
    <citation type="submission" date="2016-10" db="EMBL/GenBank/DDBJ databases">
        <authorList>
            <person name="de Groot N.N."/>
        </authorList>
    </citation>
    <scope>NUCLEOTIDE SEQUENCE [LARGE SCALE GENOMIC DNA]</scope>
    <source>
        <strain evidence="6 7">DSM 18610</strain>
    </source>
</reference>
<comment type="subcellular location">
    <subcellularLocation>
        <location evidence="1">Secreted</location>
    </subcellularLocation>
</comment>
<accession>A0A1H9PVF6</accession>
<dbReference type="OrthoDB" id="9765926at2"/>
<dbReference type="NCBIfam" id="TIGR04131">
    <property type="entry name" value="Bac_Flav_CTERM"/>
    <property type="match status" value="1"/>
</dbReference>
<dbReference type="STRING" id="390241.SAMN04488023_110128"/>
<evidence type="ECO:0000256" key="2">
    <source>
        <dbReference type="ARBA" id="ARBA00022525"/>
    </source>
</evidence>
<proteinExistence type="predicted"/>
<dbReference type="GO" id="GO:0005576">
    <property type="term" value="C:extracellular region"/>
    <property type="evidence" value="ECO:0007669"/>
    <property type="project" value="UniProtKB-SubCell"/>
</dbReference>
<dbReference type="EMBL" id="FOGG01000010">
    <property type="protein sequence ID" value="SER52201.1"/>
    <property type="molecule type" value="Genomic_DNA"/>
</dbReference>
<evidence type="ECO:0000256" key="1">
    <source>
        <dbReference type="ARBA" id="ARBA00004613"/>
    </source>
</evidence>
<dbReference type="Proteomes" id="UP000199572">
    <property type="component" value="Unassembled WGS sequence"/>
</dbReference>
<evidence type="ECO:0000256" key="4">
    <source>
        <dbReference type="SAM" id="Coils"/>
    </source>
</evidence>
<evidence type="ECO:0000313" key="6">
    <source>
        <dbReference type="EMBL" id="SER52201.1"/>
    </source>
</evidence>
<keyword evidence="7" id="KW-1185">Reference proteome</keyword>
<protein>
    <submittedName>
        <fullName evidence="6">Gliding motility-associated C-terminal domain-containing protein</fullName>
    </submittedName>
</protein>
<dbReference type="Pfam" id="PF13585">
    <property type="entry name" value="CHU_C"/>
    <property type="match status" value="1"/>
</dbReference>
<dbReference type="InterPro" id="IPR026341">
    <property type="entry name" value="T9SS_type_B"/>
</dbReference>
<keyword evidence="4" id="KW-0175">Coiled coil</keyword>
<name>A0A1H9PVF6_9SPHI</name>
<sequence>MNALSNLSTQWQLYKVKNNTWTETGVTWSNKPTADNLLTTITAPAATGFVYFDISNELKNISPDKLLSLKLVNVTNNYTSISSRSATTASLRPVIEYYIDETGESSAIMAAKTDMNALKSRLQKTLAEMKTAEEVKLANETDIFPAKLVTPNGDGRNDTWLIKNIGNYKNNSVKVFSINGQLIYSKQGYDNSWGANYNGAPLTDGAYVYIIDKGDQKPLVRGVLNVIGNFK</sequence>
<dbReference type="InterPro" id="IPR055372">
    <property type="entry name" value="CBM96"/>
</dbReference>
<keyword evidence="2" id="KW-0964">Secreted</keyword>
<dbReference type="Pfam" id="PF24517">
    <property type="entry name" value="CBM96"/>
    <property type="match status" value="1"/>
</dbReference>
<evidence type="ECO:0000313" key="7">
    <source>
        <dbReference type="Proteomes" id="UP000199572"/>
    </source>
</evidence>
<dbReference type="AlphaFoldDB" id="A0A1H9PVF6"/>